<dbReference type="AlphaFoldDB" id="Q5LTD3"/>
<dbReference type="PaxDb" id="246200-SPO1481"/>
<reference evidence="1 2" key="1">
    <citation type="journal article" date="2004" name="Nature">
        <title>Genome sequence of Silicibacter pomeroyi reveals adaptations to the marine environment.</title>
        <authorList>
            <person name="Moran M.A."/>
            <person name="Buchan A."/>
            <person name="Gonzalez J.M."/>
            <person name="Heidelberg J.F."/>
            <person name="Whitman W.B."/>
            <person name="Kiene R.P."/>
            <person name="Henriksen J.R."/>
            <person name="King G.M."/>
            <person name="Belas R."/>
            <person name="Fuqua C."/>
            <person name="Brinkac L."/>
            <person name="Lewis M."/>
            <person name="Johri S."/>
            <person name="Weaver B."/>
            <person name="Pai G."/>
            <person name="Eisen J.A."/>
            <person name="Rahe E."/>
            <person name="Sheldon W.M."/>
            <person name="Ye W."/>
            <person name="Miller T.R."/>
            <person name="Carlton J."/>
            <person name="Rasko D.A."/>
            <person name="Paulsen I.T."/>
            <person name="Ren Q."/>
            <person name="Daugherty S.C."/>
            <person name="Deboy R.T."/>
            <person name="Dodson R.J."/>
            <person name="Durkin A.S."/>
            <person name="Madupu R."/>
            <person name="Nelson W.C."/>
            <person name="Sullivan S.A."/>
            <person name="Rosovitz M.J."/>
            <person name="Haft D.H."/>
            <person name="Selengut J."/>
            <person name="Ward N."/>
        </authorList>
    </citation>
    <scope>NUCLEOTIDE SEQUENCE [LARGE SCALE GENOMIC DNA]</scope>
    <source>
        <strain evidence="2">ATCC 700808 / DSM 15171 / DSS-3</strain>
    </source>
</reference>
<dbReference type="InterPro" id="IPR010775">
    <property type="entry name" value="DUF1365"/>
</dbReference>
<dbReference type="HOGENOM" id="CLU_065913_1_0_5"/>
<dbReference type="Pfam" id="PF07103">
    <property type="entry name" value="DUF1365"/>
    <property type="match status" value="1"/>
</dbReference>
<dbReference type="PANTHER" id="PTHR33973:SF4">
    <property type="entry name" value="OS07G0153300 PROTEIN"/>
    <property type="match status" value="1"/>
</dbReference>
<gene>
    <name evidence="1" type="ordered locus">SPO1481</name>
</gene>
<dbReference type="STRING" id="246200.SPO1481"/>
<dbReference type="KEGG" id="sil:SPO1481"/>
<dbReference type="Proteomes" id="UP000001023">
    <property type="component" value="Chromosome"/>
</dbReference>
<evidence type="ECO:0000313" key="2">
    <source>
        <dbReference type="Proteomes" id="UP000001023"/>
    </source>
</evidence>
<proteinExistence type="predicted"/>
<dbReference type="EMBL" id="CP000031">
    <property type="protein sequence ID" value="AAV94768.1"/>
    <property type="molecule type" value="Genomic_DNA"/>
</dbReference>
<sequence>MRRLRKALAAGSFLFRGTFVQSDPIPARARRPIMMLEHIQARTHHARRGALRNSFTYGVDYVLTDLGPAGPLLISRNRFNLWSLWDHRHGGARDNGHGVHWFRSLLQERGLATENAQLLLLTQPSFLWFHFNPVSFWIALVDGTPRAFVAEVNSTFGQRHCYFCARDGFAPIRKSDTLIAEKLMHVSPFQRIAGHYAFNFGMTDTQIDIRISFENGDHGVLATLSGERRPATSASLAWAAIRRPLGAARVLALIHWQAAILYLKRAPFLKKQHPPEHLVSDGYDLRGTKE</sequence>
<protein>
    <recommendedName>
        <fullName evidence="3">Cyclopropane/cyclopropene fatty acid synthesis protein</fullName>
    </recommendedName>
</protein>
<organism evidence="1 2">
    <name type="scientific">Ruegeria pomeroyi (strain ATCC 700808 / DSM 15171 / DSS-3)</name>
    <name type="common">Silicibacter pomeroyi</name>
    <dbReference type="NCBI Taxonomy" id="246200"/>
    <lineage>
        <taxon>Bacteria</taxon>
        <taxon>Pseudomonadati</taxon>
        <taxon>Pseudomonadota</taxon>
        <taxon>Alphaproteobacteria</taxon>
        <taxon>Rhodobacterales</taxon>
        <taxon>Roseobacteraceae</taxon>
        <taxon>Ruegeria</taxon>
    </lineage>
</organism>
<evidence type="ECO:0008006" key="3">
    <source>
        <dbReference type="Google" id="ProtNLM"/>
    </source>
</evidence>
<dbReference type="eggNOG" id="COG3496">
    <property type="taxonomic scope" value="Bacteria"/>
</dbReference>
<accession>Q5LTD3</accession>
<name>Q5LTD3_RUEPO</name>
<evidence type="ECO:0000313" key="1">
    <source>
        <dbReference type="EMBL" id="AAV94768.1"/>
    </source>
</evidence>
<reference evidence="1 2" key="2">
    <citation type="journal article" date="2014" name="Stand. Genomic Sci.">
        <title>An updated genome annotation for the model marine bacterium Ruegeria pomeroyi DSS-3.</title>
        <authorList>
            <person name="Rivers A.R."/>
            <person name="Smith C.B."/>
            <person name="Moran M.A."/>
        </authorList>
    </citation>
    <scope>GENOME REANNOTATION</scope>
    <source>
        <strain evidence="2">ATCC 700808 / DSM 15171 / DSS-3</strain>
    </source>
</reference>
<dbReference type="PANTHER" id="PTHR33973">
    <property type="entry name" value="OS07G0153300 PROTEIN"/>
    <property type="match status" value="1"/>
</dbReference>
<dbReference type="DNASU" id="3194384"/>
<keyword evidence="2" id="KW-1185">Reference proteome</keyword>